<accession>A0ABW4LPT3</accession>
<reference evidence="2" key="1">
    <citation type="journal article" date="2019" name="Int. J. Syst. Evol. Microbiol.">
        <title>The Global Catalogue of Microorganisms (GCM) 10K type strain sequencing project: providing services to taxonomists for standard genome sequencing and annotation.</title>
        <authorList>
            <consortium name="The Broad Institute Genomics Platform"/>
            <consortium name="The Broad Institute Genome Sequencing Center for Infectious Disease"/>
            <person name="Wu L."/>
            <person name="Ma J."/>
        </authorList>
    </citation>
    <scope>NUCLEOTIDE SEQUENCE [LARGE SCALE GENOMIC DNA]</scope>
    <source>
        <strain evidence="2">CCUG 49339</strain>
    </source>
</reference>
<dbReference type="RefSeq" id="WP_377927865.1">
    <property type="nucleotide sequence ID" value="NZ_JBHUEM010000009.1"/>
</dbReference>
<name>A0ABW4LPT3_9BACI</name>
<proteinExistence type="predicted"/>
<evidence type="ECO:0000313" key="1">
    <source>
        <dbReference type="EMBL" id="MFD1736703.1"/>
    </source>
</evidence>
<evidence type="ECO:0008006" key="3">
    <source>
        <dbReference type="Google" id="ProtNLM"/>
    </source>
</evidence>
<gene>
    <name evidence="1" type="ORF">ACFSCX_09000</name>
</gene>
<organism evidence="1 2">
    <name type="scientific">Bacillus salitolerans</name>
    <dbReference type="NCBI Taxonomy" id="1437434"/>
    <lineage>
        <taxon>Bacteria</taxon>
        <taxon>Bacillati</taxon>
        <taxon>Bacillota</taxon>
        <taxon>Bacilli</taxon>
        <taxon>Bacillales</taxon>
        <taxon>Bacillaceae</taxon>
        <taxon>Bacillus</taxon>
    </lineage>
</organism>
<evidence type="ECO:0000313" key="2">
    <source>
        <dbReference type="Proteomes" id="UP001597214"/>
    </source>
</evidence>
<dbReference type="Proteomes" id="UP001597214">
    <property type="component" value="Unassembled WGS sequence"/>
</dbReference>
<sequence length="58" mass="6750">MRFSEKGEYANNGNHQIFGMNFHDFIQNENNNSSMELASEFGLSLREVRQLKKQLGRS</sequence>
<dbReference type="EMBL" id="JBHUEM010000009">
    <property type="protein sequence ID" value="MFD1736703.1"/>
    <property type="molecule type" value="Genomic_DNA"/>
</dbReference>
<keyword evidence="2" id="KW-1185">Reference proteome</keyword>
<comment type="caution">
    <text evidence="1">The sequence shown here is derived from an EMBL/GenBank/DDBJ whole genome shotgun (WGS) entry which is preliminary data.</text>
</comment>
<protein>
    <recommendedName>
        <fullName evidence="3">RNA polymerase subunit sigma-70</fullName>
    </recommendedName>
</protein>